<evidence type="ECO:0000313" key="3">
    <source>
        <dbReference type="EMBL" id="GEC99665.1"/>
    </source>
</evidence>
<evidence type="ECO:0000313" key="4">
    <source>
        <dbReference type="Proteomes" id="UP000315730"/>
    </source>
</evidence>
<evidence type="ECO:0000256" key="2">
    <source>
        <dbReference type="SAM" id="Phobius"/>
    </source>
</evidence>
<feature type="transmembrane region" description="Helical" evidence="2">
    <location>
        <begin position="176"/>
        <end position="194"/>
    </location>
</feature>
<comment type="caution">
    <text evidence="3">The sequence shown here is derived from an EMBL/GenBank/DDBJ whole genome shotgun (WGS) entry which is preliminary data.</text>
</comment>
<feature type="compositionally biased region" description="Acidic residues" evidence="1">
    <location>
        <begin position="7"/>
        <end position="16"/>
    </location>
</feature>
<dbReference type="AlphaFoldDB" id="A0A4Y4D3A1"/>
<protein>
    <submittedName>
        <fullName evidence="3">Uncharacterized protein</fullName>
    </submittedName>
</protein>
<accession>A0A4Y4D3A1</accession>
<name>A0A4Y4D3A1_KOCVA</name>
<gene>
    <name evidence="3" type="ORF">KVA01_18200</name>
</gene>
<feature type="transmembrane region" description="Helical" evidence="2">
    <location>
        <begin position="28"/>
        <end position="50"/>
    </location>
</feature>
<keyword evidence="2" id="KW-0472">Membrane</keyword>
<dbReference type="STRING" id="1272.GCA_900014985_02364"/>
<keyword evidence="2" id="KW-1133">Transmembrane helix</keyword>
<keyword evidence="2" id="KW-0812">Transmembrane</keyword>
<reference evidence="3 4" key="1">
    <citation type="submission" date="2019-06" db="EMBL/GenBank/DDBJ databases">
        <title>Whole genome shotgun sequence of Kocuria varians NBRC 15358.</title>
        <authorList>
            <person name="Hosoyama A."/>
            <person name="Uohara A."/>
            <person name="Ohji S."/>
            <person name="Ichikawa N."/>
        </authorList>
    </citation>
    <scope>NUCLEOTIDE SEQUENCE [LARGE SCALE GENOMIC DNA]</scope>
    <source>
        <strain evidence="3 4">NBRC 15358</strain>
    </source>
</reference>
<dbReference type="Proteomes" id="UP000315730">
    <property type="component" value="Unassembled WGS sequence"/>
</dbReference>
<feature type="region of interest" description="Disordered" evidence="1">
    <location>
        <begin position="1"/>
        <end position="20"/>
    </location>
</feature>
<organism evidence="3 4">
    <name type="scientific">Kocuria varians</name>
    <name type="common">Micrococcus varians</name>
    <dbReference type="NCBI Taxonomy" id="1272"/>
    <lineage>
        <taxon>Bacteria</taxon>
        <taxon>Bacillati</taxon>
        <taxon>Actinomycetota</taxon>
        <taxon>Actinomycetes</taxon>
        <taxon>Micrococcales</taxon>
        <taxon>Micrococcaceae</taxon>
        <taxon>Kocuria</taxon>
    </lineage>
</organism>
<evidence type="ECO:0000256" key="1">
    <source>
        <dbReference type="SAM" id="MobiDB-lite"/>
    </source>
</evidence>
<proteinExistence type="predicted"/>
<keyword evidence="4" id="KW-1185">Reference proteome</keyword>
<dbReference type="OrthoDB" id="4882361at2"/>
<sequence length="205" mass="22006">MSPDAQELIDFDEQDEHDERGTGASRGWLIVLMVLVGAVLTLVLGVWSALSFEKASRLDDWAGQSMVVSGTYQTLTNDLVTKDYNGIYAGVMPKNDLVTKYPFDNQLNDPAKKAEGDQITFRGTQTGMQDSDFPHDVDALLAPQDGHLTVVETGAPGSFGKDGVTDSMVTGQRLRAGALAVAALACVGLTVWGVRRVHRGVRPGV</sequence>
<dbReference type="EMBL" id="BJNW01000015">
    <property type="protein sequence ID" value="GEC99665.1"/>
    <property type="molecule type" value="Genomic_DNA"/>
</dbReference>
<dbReference type="RefSeq" id="WP_068470839.1">
    <property type="nucleotide sequence ID" value="NZ_BJNW01000015.1"/>
</dbReference>